<evidence type="ECO:0000313" key="2">
    <source>
        <dbReference type="Proteomes" id="UP000646365"/>
    </source>
</evidence>
<accession>A0A8J3E2S3</accession>
<dbReference type="AlphaFoldDB" id="A0A8J3E2S3"/>
<reference evidence="1" key="1">
    <citation type="journal article" date="2014" name="Int. J. Syst. Evol. Microbiol.">
        <title>Complete genome sequence of Corynebacterium casei LMG S-19264T (=DSM 44701T), isolated from a smear-ripened cheese.</title>
        <authorList>
            <consortium name="US DOE Joint Genome Institute (JGI-PGF)"/>
            <person name="Walter F."/>
            <person name="Albersmeier A."/>
            <person name="Kalinowski J."/>
            <person name="Ruckert C."/>
        </authorList>
    </citation>
    <scope>NUCLEOTIDE SEQUENCE</scope>
    <source>
        <strain evidence="1">CGMCC 1.15725</strain>
    </source>
</reference>
<dbReference type="Proteomes" id="UP000646365">
    <property type="component" value="Unassembled WGS sequence"/>
</dbReference>
<proteinExistence type="predicted"/>
<evidence type="ECO:0000313" key="1">
    <source>
        <dbReference type="EMBL" id="GGF00938.1"/>
    </source>
</evidence>
<protein>
    <submittedName>
        <fullName evidence="1">Uncharacterized protein</fullName>
    </submittedName>
</protein>
<comment type="caution">
    <text evidence="1">The sequence shown here is derived from an EMBL/GenBank/DDBJ whole genome shotgun (WGS) entry which is preliminary data.</text>
</comment>
<reference evidence="1" key="2">
    <citation type="submission" date="2020-09" db="EMBL/GenBank/DDBJ databases">
        <authorList>
            <person name="Sun Q."/>
            <person name="Zhou Y."/>
        </authorList>
    </citation>
    <scope>NUCLEOTIDE SEQUENCE</scope>
    <source>
        <strain evidence="1">CGMCC 1.15725</strain>
    </source>
</reference>
<gene>
    <name evidence="1" type="ORF">GCM10011611_03160</name>
</gene>
<organism evidence="1 2">
    <name type="scientific">Aliidongia dinghuensis</name>
    <dbReference type="NCBI Taxonomy" id="1867774"/>
    <lineage>
        <taxon>Bacteria</taxon>
        <taxon>Pseudomonadati</taxon>
        <taxon>Pseudomonadota</taxon>
        <taxon>Alphaproteobacteria</taxon>
        <taxon>Rhodospirillales</taxon>
        <taxon>Dongiaceae</taxon>
        <taxon>Aliidongia</taxon>
    </lineage>
</organism>
<name>A0A8J3E2S3_9PROT</name>
<keyword evidence="2" id="KW-1185">Reference proteome</keyword>
<sequence>MTTRKMIGKIVGSPSIRKPEGVVSTLSPQGGFGENVLASHATSFEIRRAERDVKRPDQFICSADNPEFGLSALDLRSQVFRHVPKGFGIGNQLLSLRLLPIPLACGAIEGSI</sequence>
<dbReference type="EMBL" id="BMJQ01000001">
    <property type="protein sequence ID" value="GGF00938.1"/>
    <property type="molecule type" value="Genomic_DNA"/>
</dbReference>